<name>A0A8X6LPF4_TRICU</name>
<protein>
    <submittedName>
        <fullName evidence="1">Uncharacterized protein</fullName>
    </submittedName>
</protein>
<dbReference type="AlphaFoldDB" id="A0A8X6LPF4"/>
<organism evidence="1 2">
    <name type="scientific">Trichonephila clavata</name>
    <name type="common">Joro spider</name>
    <name type="synonym">Nephila clavata</name>
    <dbReference type="NCBI Taxonomy" id="2740835"/>
    <lineage>
        <taxon>Eukaryota</taxon>
        <taxon>Metazoa</taxon>
        <taxon>Ecdysozoa</taxon>
        <taxon>Arthropoda</taxon>
        <taxon>Chelicerata</taxon>
        <taxon>Arachnida</taxon>
        <taxon>Araneae</taxon>
        <taxon>Araneomorphae</taxon>
        <taxon>Entelegynae</taxon>
        <taxon>Araneoidea</taxon>
        <taxon>Nephilidae</taxon>
        <taxon>Trichonephila</taxon>
    </lineage>
</organism>
<evidence type="ECO:0000313" key="2">
    <source>
        <dbReference type="Proteomes" id="UP000887116"/>
    </source>
</evidence>
<gene>
    <name evidence="1" type="ORF">TNCT_431751</name>
</gene>
<dbReference type="EMBL" id="BMAO01017342">
    <property type="protein sequence ID" value="GFR15009.1"/>
    <property type="molecule type" value="Genomic_DNA"/>
</dbReference>
<sequence>MTQHLQSLNHLFFKPLKTYWRQVLSSLIHNKPNRKGARLHLGSLLNAVWSKATLVGNGFSAFSATGSYPYNPQVIPQLAFTITDSFSTDAAVASTSGACDLPTPAVASTSSCFHLKI</sequence>
<comment type="caution">
    <text evidence="1">The sequence shown here is derived from an EMBL/GenBank/DDBJ whole genome shotgun (WGS) entry which is preliminary data.</text>
</comment>
<accession>A0A8X6LPF4</accession>
<proteinExistence type="predicted"/>
<dbReference type="OrthoDB" id="6782267at2759"/>
<dbReference type="Proteomes" id="UP000887116">
    <property type="component" value="Unassembled WGS sequence"/>
</dbReference>
<keyword evidence="2" id="KW-1185">Reference proteome</keyword>
<evidence type="ECO:0000313" key="1">
    <source>
        <dbReference type="EMBL" id="GFR15009.1"/>
    </source>
</evidence>
<reference evidence="1" key="1">
    <citation type="submission" date="2020-07" db="EMBL/GenBank/DDBJ databases">
        <title>Multicomponent nature underlies the extraordinary mechanical properties of spider dragline silk.</title>
        <authorList>
            <person name="Kono N."/>
            <person name="Nakamura H."/>
            <person name="Mori M."/>
            <person name="Yoshida Y."/>
            <person name="Ohtoshi R."/>
            <person name="Malay A.D."/>
            <person name="Moran D.A.P."/>
            <person name="Tomita M."/>
            <person name="Numata K."/>
            <person name="Arakawa K."/>
        </authorList>
    </citation>
    <scope>NUCLEOTIDE SEQUENCE</scope>
</reference>